<evidence type="ECO:0000256" key="1">
    <source>
        <dbReference type="ARBA" id="ARBA00009437"/>
    </source>
</evidence>
<evidence type="ECO:0000259" key="5">
    <source>
        <dbReference type="PROSITE" id="PS50931"/>
    </source>
</evidence>
<dbReference type="PROSITE" id="PS50931">
    <property type="entry name" value="HTH_LYSR"/>
    <property type="match status" value="1"/>
</dbReference>
<proteinExistence type="inferred from homology"/>
<comment type="similarity">
    <text evidence="1">Belongs to the LysR transcriptional regulatory family.</text>
</comment>
<evidence type="ECO:0000313" key="6">
    <source>
        <dbReference type="EMBL" id="MCG6504576.1"/>
    </source>
</evidence>
<protein>
    <submittedName>
        <fullName evidence="6">LysR family transcriptional regulator</fullName>
    </submittedName>
</protein>
<dbReference type="SUPFAM" id="SSF46785">
    <property type="entry name" value="Winged helix' DNA-binding domain"/>
    <property type="match status" value="1"/>
</dbReference>
<dbReference type="Pfam" id="PF00126">
    <property type="entry name" value="HTH_1"/>
    <property type="match status" value="1"/>
</dbReference>
<dbReference type="InterPro" id="IPR036388">
    <property type="entry name" value="WH-like_DNA-bd_sf"/>
</dbReference>
<dbReference type="SUPFAM" id="SSF53850">
    <property type="entry name" value="Periplasmic binding protein-like II"/>
    <property type="match status" value="1"/>
</dbReference>
<keyword evidence="3" id="KW-0238">DNA-binding</keyword>
<dbReference type="Pfam" id="PF03466">
    <property type="entry name" value="LysR_substrate"/>
    <property type="match status" value="1"/>
</dbReference>
<accession>A0ABS9NP54</accession>
<dbReference type="InterPro" id="IPR036390">
    <property type="entry name" value="WH_DNA-bd_sf"/>
</dbReference>
<evidence type="ECO:0000256" key="2">
    <source>
        <dbReference type="ARBA" id="ARBA00023015"/>
    </source>
</evidence>
<dbReference type="InterPro" id="IPR000847">
    <property type="entry name" value="LysR_HTH_N"/>
</dbReference>
<keyword evidence="4" id="KW-0804">Transcription</keyword>
<dbReference type="PANTHER" id="PTHR30537">
    <property type="entry name" value="HTH-TYPE TRANSCRIPTIONAL REGULATOR"/>
    <property type="match status" value="1"/>
</dbReference>
<dbReference type="Gene3D" id="3.40.190.290">
    <property type="match status" value="1"/>
</dbReference>
<dbReference type="EMBL" id="JAKOOW010000032">
    <property type="protein sequence ID" value="MCG6504576.1"/>
    <property type="molecule type" value="Genomic_DNA"/>
</dbReference>
<feature type="domain" description="HTH lysR-type" evidence="5">
    <location>
        <begin position="1"/>
        <end position="59"/>
    </location>
</feature>
<name>A0ABS9NP54_9NEIS</name>
<reference evidence="6 7" key="1">
    <citation type="submission" date="2022-02" db="EMBL/GenBank/DDBJ databases">
        <title>Genome sequence data of Kingella unionensis sp. nov. strain CICC 24913 (CCUG 75125).</title>
        <authorList>
            <person name="Xiao M."/>
        </authorList>
    </citation>
    <scope>NUCLEOTIDE SEQUENCE [LARGE SCALE GENOMIC DNA]</scope>
    <source>
        <strain evidence="6 7">CICC 24913</strain>
    </source>
</reference>
<organism evidence="6 7">
    <name type="scientific">Kingella pumchi</name>
    <dbReference type="NCBI Taxonomy" id="2779506"/>
    <lineage>
        <taxon>Bacteria</taxon>
        <taxon>Pseudomonadati</taxon>
        <taxon>Pseudomonadota</taxon>
        <taxon>Betaproteobacteria</taxon>
        <taxon>Neisseriales</taxon>
        <taxon>Neisseriaceae</taxon>
        <taxon>Kingella</taxon>
    </lineage>
</organism>
<evidence type="ECO:0000256" key="3">
    <source>
        <dbReference type="ARBA" id="ARBA00023125"/>
    </source>
</evidence>
<keyword evidence="2" id="KW-0805">Transcription regulation</keyword>
<dbReference type="InterPro" id="IPR058163">
    <property type="entry name" value="LysR-type_TF_proteobact-type"/>
</dbReference>
<dbReference type="Proteomes" id="UP001298424">
    <property type="component" value="Unassembled WGS sequence"/>
</dbReference>
<dbReference type="PANTHER" id="PTHR30537:SF35">
    <property type="entry name" value="TRANSCRIPTIONAL REGULATORY PROTEIN"/>
    <property type="match status" value="1"/>
</dbReference>
<dbReference type="RefSeq" id="WP_238748087.1">
    <property type="nucleotide sequence ID" value="NZ_JAKOOW010000032.1"/>
</dbReference>
<evidence type="ECO:0000313" key="7">
    <source>
        <dbReference type="Proteomes" id="UP001298424"/>
    </source>
</evidence>
<dbReference type="CDD" id="cd08422">
    <property type="entry name" value="PBP2_CrgA_like"/>
    <property type="match status" value="1"/>
</dbReference>
<dbReference type="InterPro" id="IPR005119">
    <property type="entry name" value="LysR_subst-bd"/>
</dbReference>
<evidence type="ECO:0000256" key="4">
    <source>
        <dbReference type="ARBA" id="ARBA00023163"/>
    </source>
</evidence>
<sequence length="302" mass="33460">MDTLFSLRVFREVIRCGSFTRAADKLGISTAMASKHVSHLEKQVCAKLLQRNSRNLHLTEAGEQYHRCCVQALETLDTAAERAAGGADTPQGRLKITMPMWFSNPVFSGWLAEYRRRHPQVSLDLILDNRKADLIAEGIDLALRVSTDDLPPSLIVRPLSDIRFYLAAAPDYLAAHGTPATPQQAARLDFVLPSYVDMDSVRITRGGDSFTLAPAAPVRADNTLMVHQMVLAGCGIGYLPEWTVRRDFESGRLVRILSDWHILTATLYAAYPNRTFLSAKVRSFIDFLCEKTGAAAQRAKAA</sequence>
<comment type="caution">
    <text evidence="6">The sequence shown here is derived from an EMBL/GenBank/DDBJ whole genome shotgun (WGS) entry which is preliminary data.</text>
</comment>
<keyword evidence="7" id="KW-1185">Reference proteome</keyword>
<gene>
    <name evidence="6" type="ORF">MB824_08710</name>
</gene>
<dbReference type="Gene3D" id="1.10.10.10">
    <property type="entry name" value="Winged helix-like DNA-binding domain superfamily/Winged helix DNA-binding domain"/>
    <property type="match status" value="1"/>
</dbReference>